<dbReference type="HAMAP" id="MF_01855">
    <property type="entry name" value="FBPase_class1"/>
    <property type="match status" value="1"/>
</dbReference>
<dbReference type="Pfam" id="PF00316">
    <property type="entry name" value="FBPase"/>
    <property type="match status" value="1"/>
</dbReference>
<accession>A0ABT0HTD6</accession>
<dbReference type="PANTHER" id="PTHR11556">
    <property type="entry name" value="FRUCTOSE-1,6-BISPHOSPHATASE-RELATED"/>
    <property type="match status" value="1"/>
</dbReference>
<gene>
    <name evidence="9 13" type="primary">fbp</name>
    <name evidence="13" type="ORF">M0L20_26525</name>
</gene>
<dbReference type="InterPro" id="IPR020548">
    <property type="entry name" value="Fructose_bisphosphatase_AS"/>
</dbReference>
<dbReference type="InterPro" id="IPR000146">
    <property type="entry name" value="FBPase_class-1"/>
</dbReference>
<keyword evidence="4 9" id="KW-0963">Cytoplasm</keyword>
<dbReference type="EC" id="3.1.3.11" evidence="9"/>
<dbReference type="Gene3D" id="3.30.540.10">
    <property type="entry name" value="Fructose-1,6-Bisphosphatase, subunit A, domain 1"/>
    <property type="match status" value="1"/>
</dbReference>
<feature type="binding site" evidence="9">
    <location>
        <position position="281"/>
    </location>
    <ligand>
        <name>Mg(2+)</name>
        <dbReference type="ChEBI" id="CHEBI:18420"/>
        <label>2</label>
    </ligand>
</feature>
<evidence type="ECO:0000313" key="13">
    <source>
        <dbReference type="EMBL" id="MCK8495449.1"/>
    </source>
</evidence>
<evidence type="ECO:0000256" key="9">
    <source>
        <dbReference type="HAMAP-Rule" id="MF_01855"/>
    </source>
</evidence>
<sequence length="336" mass="36193">MNAYSEDVVAVPVGTTLDRFIKRQQQASPAATGELSQLLRDIALAAKIVQREISRAGLLAVTGSFGTENQHGEAQQKLDVIAHIRFLRALRNGGEVAAVVSEEEDQVIHTGNPGSKYVVAIDPLDGSSNIDVNVSIGTIFSIYRRQSQPGTPAVEADFLQGGLQQVAAGYVLYGTSTLLVYTTGQGVNGFTYNSSLGEFFLSHPTLTTPVDGRIYSCNEGNIVDYPLAIQQFITACQQARFTARYIGALIADVHRNLLKGGIYLYPATQAAPAGKLRLLYEGFPMAFLIEQAGGSATDGQQRLLTKPISTLHQRTPLIIGSTQLVDLVTQQNKLLL</sequence>
<keyword evidence="5 9" id="KW-0479">Metal-binding</keyword>
<comment type="caution">
    <text evidence="13">The sequence shown here is derived from an EMBL/GenBank/DDBJ whole genome shotgun (WGS) entry which is preliminary data.</text>
</comment>
<feature type="binding site" evidence="9">
    <location>
        <position position="245"/>
    </location>
    <ligand>
        <name>substrate</name>
    </ligand>
</feature>
<evidence type="ECO:0000259" key="11">
    <source>
        <dbReference type="Pfam" id="PF00316"/>
    </source>
</evidence>
<name>A0ABT0HTD6_9BACT</name>
<dbReference type="PANTHER" id="PTHR11556:SF35">
    <property type="entry name" value="SEDOHEPTULOSE-1,7-BISPHOSPHATASE, CHLOROPLASTIC"/>
    <property type="match status" value="1"/>
</dbReference>
<evidence type="ECO:0000313" key="14">
    <source>
        <dbReference type="Proteomes" id="UP001202180"/>
    </source>
</evidence>
<feature type="binding site" evidence="9">
    <location>
        <position position="122"/>
    </location>
    <ligand>
        <name>Mg(2+)</name>
        <dbReference type="ChEBI" id="CHEBI:18420"/>
        <label>1</label>
    </ligand>
</feature>
<evidence type="ECO:0000256" key="8">
    <source>
        <dbReference type="ARBA" id="ARBA00023277"/>
    </source>
</evidence>
<dbReference type="InterPro" id="IPR028343">
    <property type="entry name" value="FBPtase"/>
</dbReference>
<proteinExistence type="inferred from homology"/>
<dbReference type="InterPro" id="IPR033391">
    <property type="entry name" value="FBPase_N"/>
</dbReference>
<feature type="binding site" evidence="9">
    <location>
        <position position="122"/>
    </location>
    <ligand>
        <name>Mg(2+)</name>
        <dbReference type="ChEBI" id="CHEBI:18420"/>
        <label>2</label>
    </ligand>
</feature>
<feature type="binding site" evidence="9">
    <location>
        <position position="275"/>
    </location>
    <ligand>
        <name>substrate</name>
    </ligand>
</feature>
<evidence type="ECO:0000259" key="12">
    <source>
        <dbReference type="Pfam" id="PF18913"/>
    </source>
</evidence>
<dbReference type="CDD" id="cd00354">
    <property type="entry name" value="FBPase"/>
    <property type="match status" value="1"/>
</dbReference>
<feature type="binding site" evidence="9">
    <location>
        <position position="125"/>
    </location>
    <ligand>
        <name>Mg(2+)</name>
        <dbReference type="ChEBI" id="CHEBI:18420"/>
        <label>2</label>
    </ligand>
</feature>
<comment type="similarity">
    <text evidence="3 9 10">Belongs to the FBPase class 1 family.</text>
</comment>
<protein>
    <recommendedName>
        <fullName evidence="9">Fructose-1,6-bisphosphatase class 1</fullName>
        <shortName evidence="9">FBPase class 1</shortName>
        <ecNumber evidence="9">3.1.3.11</ecNumber>
    </recommendedName>
    <alternativeName>
        <fullName evidence="9">D-fructose-1,6-bisphosphate 1-phosphohydrolase class 1</fullName>
    </alternativeName>
</protein>
<feature type="domain" description="Fructose-1-6-bisphosphatase class I N-terminal" evidence="11">
    <location>
        <begin position="16"/>
        <end position="204"/>
    </location>
</feature>
<feature type="binding site" evidence="9">
    <location>
        <position position="102"/>
    </location>
    <ligand>
        <name>Mg(2+)</name>
        <dbReference type="ChEBI" id="CHEBI:18420"/>
        <label>1</label>
    </ligand>
</feature>
<dbReference type="PIRSF" id="PIRSF500210">
    <property type="entry name" value="FBPtase"/>
    <property type="match status" value="1"/>
</dbReference>
<feature type="binding site" evidence="9">
    <location>
        <begin position="263"/>
        <end position="265"/>
    </location>
    <ligand>
        <name>substrate</name>
    </ligand>
</feature>
<dbReference type="PIRSF" id="PIRSF000904">
    <property type="entry name" value="FBPtase_SBPase"/>
    <property type="match status" value="1"/>
</dbReference>
<dbReference type="NCBIfam" id="NF006778">
    <property type="entry name" value="PRK09293.1-1"/>
    <property type="match status" value="1"/>
</dbReference>
<reference evidence="13 14" key="1">
    <citation type="submission" date="2022-04" db="EMBL/GenBank/DDBJ databases">
        <title>Spirosoma sp. strain RP8 genome sequencing and assembly.</title>
        <authorList>
            <person name="Jung Y."/>
        </authorList>
    </citation>
    <scope>NUCLEOTIDE SEQUENCE [LARGE SCALE GENOMIC DNA]</scope>
    <source>
        <strain evidence="13 14">RP8</strain>
    </source>
</reference>
<evidence type="ECO:0000256" key="7">
    <source>
        <dbReference type="ARBA" id="ARBA00022842"/>
    </source>
</evidence>
<comment type="subunit">
    <text evidence="9">Homotetramer.</text>
</comment>
<keyword evidence="14" id="KW-1185">Reference proteome</keyword>
<organism evidence="13 14">
    <name type="scientific">Spirosoma liriopis</name>
    <dbReference type="NCBI Taxonomy" id="2937440"/>
    <lineage>
        <taxon>Bacteria</taxon>
        <taxon>Pseudomonadati</taxon>
        <taxon>Bacteroidota</taxon>
        <taxon>Cytophagia</taxon>
        <taxon>Cytophagales</taxon>
        <taxon>Cytophagaceae</taxon>
        <taxon>Spirosoma</taxon>
    </lineage>
</organism>
<keyword evidence="7 9" id="KW-0460">Magnesium</keyword>
<dbReference type="Proteomes" id="UP001202180">
    <property type="component" value="Unassembled WGS sequence"/>
</dbReference>
<feature type="binding site" evidence="9">
    <location>
        <position position="124"/>
    </location>
    <ligand>
        <name>Mg(2+)</name>
        <dbReference type="ChEBI" id="CHEBI:18420"/>
        <label>1</label>
    </ligand>
</feature>
<keyword evidence="8 9" id="KW-0119">Carbohydrate metabolism</keyword>
<comment type="catalytic activity">
    <reaction evidence="1 9">
        <text>beta-D-fructose 1,6-bisphosphate + H2O = beta-D-fructose 6-phosphate + phosphate</text>
        <dbReference type="Rhea" id="RHEA:11064"/>
        <dbReference type="ChEBI" id="CHEBI:15377"/>
        <dbReference type="ChEBI" id="CHEBI:32966"/>
        <dbReference type="ChEBI" id="CHEBI:43474"/>
        <dbReference type="ChEBI" id="CHEBI:57634"/>
        <dbReference type="EC" id="3.1.3.11"/>
    </reaction>
</comment>
<feature type="binding site" evidence="9">
    <location>
        <begin position="125"/>
        <end position="128"/>
    </location>
    <ligand>
        <name>substrate</name>
    </ligand>
</feature>
<evidence type="ECO:0000256" key="3">
    <source>
        <dbReference type="ARBA" id="ARBA00010941"/>
    </source>
</evidence>
<comment type="pathway">
    <text evidence="2">Carbohydrate biosynthesis; Calvin cycle.</text>
</comment>
<dbReference type="InterPro" id="IPR044015">
    <property type="entry name" value="FBPase_C_dom"/>
</dbReference>
<dbReference type="Gene3D" id="3.40.190.80">
    <property type="match status" value="1"/>
</dbReference>
<dbReference type="RefSeq" id="WP_248480233.1">
    <property type="nucleotide sequence ID" value="NZ_JALPRF010000008.1"/>
</dbReference>
<dbReference type="SUPFAM" id="SSF56655">
    <property type="entry name" value="Carbohydrate phosphatase"/>
    <property type="match status" value="1"/>
</dbReference>
<dbReference type="GO" id="GO:0042132">
    <property type="term" value="F:fructose 1,6-bisphosphate 1-phosphatase activity"/>
    <property type="evidence" value="ECO:0007669"/>
    <property type="project" value="UniProtKB-EC"/>
</dbReference>
<evidence type="ECO:0000256" key="5">
    <source>
        <dbReference type="ARBA" id="ARBA00022723"/>
    </source>
</evidence>
<feature type="binding site" evidence="9">
    <location>
        <position position="218"/>
    </location>
    <ligand>
        <name>substrate</name>
    </ligand>
</feature>
<dbReference type="PRINTS" id="PR00115">
    <property type="entry name" value="F16BPHPHTASE"/>
</dbReference>
<evidence type="ECO:0000256" key="6">
    <source>
        <dbReference type="ARBA" id="ARBA00022801"/>
    </source>
</evidence>
<feature type="domain" description="Fructose-1-6-bisphosphatase class 1 C-terminal" evidence="12">
    <location>
        <begin position="209"/>
        <end position="330"/>
    </location>
</feature>
<comment type="cofactor">
    <cofactor evidence="9">
        <name>Mg(2+)</name>
        <dbReference type="ChEBI" id="CHEBI:18420"/>
    </cofactor>
    <text evidence="9">Binds 2 magnesium ions per subunit.</text>
</comment>
<evidence type="ECO:0000256" key="4">
    <source>
        <dbReference type="ARBA" id="ARBA00022490"/>
    </source>
</evidence>
<dbReference type="Pfam" id="PF18913">
    <property type="entry name" value="FBPase_C"/>
    <property type="match status" value="1"/>
</dbReference>
<evidence type="ECO:0000256" key="1">
    <source>
        <dbReference type="ARBA" id="ARBA00001273"/>
    </source>
</evidence>
<comment type="subcellular location">
    <subcellularLocation>
        <location evidence="9">Cytoplasm</location>
    </subcellularLocation>
</comment>
<dbReference type="EMBL" id="JALPRF010000008">
    <property type="protein sequence ID" value="MCK8495449.1"/>
    <property type="molecule type" value="Genomic_DNA"/>
</dbReference>
<evidence type="ECO:0000256" key="10">
    <source>
        <dbReference type="RuleBase" id="RU000508"/>
    </source>
</evidence>
<keyword evidence="6 9" id="KW-0378">Hydrolase</keyword>
<evidence type="ECO:0000256" key="2">
    <source>
        <dbReference type="ARBA" id="ARBA00005215"/>
    </source>
</evidence>
<dbReference type="PROSITE" id="PS00124">
    <property type="entry name" value="FBPASE"/>
    <property type="match status" value="1"/>
</dbReference>